<dbReference type="GO" id="GO:0035591">
    <property type="term" value="F:signaling adaptor activity"/>
    <property type="evidence" value="ECO:0007669"/>
    <property type="project" value="TreeGrafter"/>
</dbReference>
<protein>
    <submittedName>
        <fullName evidence="4">Uncharacterized protein</fullName>
    </submittedName>
</protein>
<feature type="non-terminal residue" evidence="4">
    <location>
        <position position="818"/>
    </location>
</feature>
<keyword evidence="2" id="KW-0677">Repeat</keyword>
<dbReference type="Gene3D" id="2.60.40.10">
    <property type="entry name" value="Immunoglobulins"/>
    <property type="match status" value="3"/>
</dbReference>
<dbReference type="SUPFAM" id="SSF49265">
    <property type="entry name" value="Fibronectin type III"/>
    <property type="match status" value="1"/>
</dbReference>
<organism evidence="4 5">
    <name type="scientific">Algoriphagus zhangzhouensis</name>
    <dbReference type="NCBI Taxonomy" id="1073327"/>
    <lineage>
        <taxon>Bacteria</taxon>
        <taxon>Pseudomonadati</taxon>
        <taxon>Bacteroidota</taxon>
        <taxon>Cytophagia</taxon>
        <taxon>Cytophagales</taxon>
        <taxon>Cyclobacteriaceae</taxon>
        <taxon>Algoriphagus</taxon>
    </lineage>
</organism>
<evidence type="ECO:0000256" key="1">
    <source>
        <dbReference type="ARBA" id="ARBA00022614"/>
    </source>
</evidence>
<dbReference type="InterPro" id="IPR032675">
    <property type="entry name" value="LRR_dom_sf"/>
</dbReference>
<accession>A0A1M7ZHR7</accession>
<dbReference type="Gene3D" id="3.80.10.10">
    <property type="entry name" value="Ribonuclease Inhibitor"/>
    <property type="match status" value="2"/>
</dbReference>
<evidence type="ECO:0000313" key="4">
    <source>
        <dbReference type="EMBL" id="SHO64216.1"/>
    </source>
</evidence>
<dbReference type="InterPro" id="IPR036116">
    <property type="entry name" value="FN3_sf"/>
</dbReference>
<keyword evidence="3" id="KW-0732">Signal</keyword>
<evidence type="ECO:0000256" key="2">
    <source>
        <dbReference type="ARBA" id="ARBA00022737"/>
    </source>
</evidence>
<reference evidence="5" key="1">
    <citation type="submission" date="2016-12" db="EMBL/GenBank/DDBJ databases">
        <authorList>
            <person name="Varghese N."/>
            <person name="Submissions S."/>
        </authorList>
    </citation>
    <scope>NUCLEOTIDE SEQUENCE [LARGE SCALE GENOMIC DNA]</scope>
    <source>
        <strain evidence="5">DSM 25035</strain>
    </source>
</reference>
<feature type="chain" id="PRO_5013223903" evidence="3">
    <location>
        <begin position="20"/>
        <end position="818"/>
    </location>
</feature>
<evidence type="ECO:0000256" key="3">
    <source>
        <dbReference type="SAM" id="SignalP"/>
    </source>
</evidence>
<dbReference type="InterPro" id="IPR013783">
    <property type="entry name" value="Ig-like_fold"/>
</dbReference>
<dbReference type="RefSeq" id="WP_208327383.1">
    <property type="nucleotide sequence ID" value="NZ_FRXN01000005.1"/>
</dbReference>
<dbReference type="EMBL" id="FRXN01000005">
    <property type="protein sequence ID" value="SHO64216.1"/>
    <property type="molecule type" value="Genomic_DNA"/>
</dbReference>
<name>A0A1M7ZHR7_9BACT</name>
<dbReference type="PANTHER" id="PTHR47566:SF1">
    <property type="entry name" value="PROTEIN NUD1"/>
    <property type="match status" value="1"/>
</dbReference>
<evidence type="ECO:0000313" key="5">
    <source>
        <dbReference type="Proteomes" id="UP000184609"/>
    </source>
</evidence>
<keyword evidence="5" id="KW-1185">Reference proteome</keyword>
<keyword evidence="1" id="KW-0433">Leucine-rich repeat</keyword>
<proteinExistence type="predicted"/>
<dbReference type="SUPFAM" id="SSF52058">
    <property type="entry name" value="L domain-like"/>
    <property type="match status" value="2"/>
</dbReference>
<gene>
    <name evidence="4" type="ORF">SAMN04488108_3301</name>
</gene>
<dbReference type="SUPFAM" id="SSF48726">
    <property type="entry name" value="Immunoglobulin"/>
    <property type="match status" value="1"/>
</dbReference>
<dbReference type="Proteomes" id="UP000184609">
    <property type="component" value="Unassembled WGS sequence"/>
</dbReference>
<feature type="signal peptide" evidence="3">
    <location>
        <begin position="1"/>
        <end position="19"/>
    </location>
</feature>
<dbReference type="STRING" id="1073327.SAMN04488108_3301"/>
<dbReference type="InterPro" id="IPR036179">
    <property type="entry name" value="Ig-like_dom_sf"/>
</dbReference>
<dbReference type="AlphaFoldDB" id="A0A1M7ZHR7"/>
<dbReference type="InterPro" id="IPR052574">
    <property type="entry name" value="CDIRP"/>
</dbReference>
<dbReference type="PANTHER" id="PTHR47566">
    <property type="match status" value="1"/>
</dbReference>
<sequence length="818" mass="88711">MKSIYFGLVLLIWVNSVFAQTTPIPDSNFENFLIAQGIDSNGANGNILNSDAAAVTTLNVTVNSITNFSGLQAFVNLVSLNLGSNQFTNVPLSALVDLEEFRFSGNDILDNLDVSNNTKLRVFIARGSGMGSDATILSIDLSNNVLLEDIQVYAFRDLDVVTLPVTNTVGNLYLLIFNTFTVDLSGYQNMHTLFLSTNFNNTFPINANLPDFPNVLRSITVQGGNLGLVDISQQMVLERFNLQSTNVQNINLPVTNTLREISITGHRISNINFQNASMLERLTITGKDTPGALIINVAQNPNLNHLTANSNYMTNVNVTQNPLLETLNIHSNELPSLNVTQNPLLETLNARNNLLPGIDVTQNPALKNLNLAANQIPNLNVTQNSLLEELTISQNLFSGTGLDLTNNTNLEYLDASENEIESLDISHTVVEDLILHHNSFAGKDILEQYFDIWNANGGLRYSNTLDVSFNLLTGRIPDFASLIVPNVTRSFSFKIDNNNFHFGDFEEEHSAYVNALTTVVNTYYTVFGTYTYAPQRKVNNVVSINRTVGSLVTILASVRGSQNHYIWYKDGVEIPNAPDSPSFEFYASPCDGGVYHCVVTSDLVPFENGNGPGYRGKNLEILRNDFALNVTGTATKQCVDLTDPLNNSTNVPVDSNISWEVAPGACGYKISLGTNAAANNVMANEDVGNTLSYDPTTNLSGNTTYFVRIVPYYTDGDQTGCVIQSFSTGAGGSVPDCTTITSPGNGATDVDLDATITWTAVSDADGYYVTIGTTSGGNDLVNALSVIGTSYTHSADFAENTTYYVSVVPYNAVGEATG</sequence>